<dbReference type="Gene3D" id="1.20.120.450">
    <property type="entry name" value="dinb family like domain"/>
    <property type="match status" value="1"/>
</dbReference>
<dbReference type="SUPFAM" id="SSF109854">
    <property type="entry name" value="DinB/YfiT-like putative metalloenzymes"/>
    <property type="match status" value="1"/>
</dbReference>
<evidence type="ECO:0000313" key="5">
    <source>
        <dbReference type="Proteomes" id="UP000187439"/>
    </source>
</evidence>
<dbReference type="AlphaFoldDB" id="A0A1R0XSM0"/>
<keyword evidence="2 3" id="KW-0479">Metal-binding</keyword>
<sequence>MKKHPALEMYDYNVWANQMIIHRLKELPKDIYHKDIQSGFSSVAKVVTHIYVVENIWFDLISGRTRNEAKASAAQLEPLLAIKDIEEMDVLYRELTSKNKMVLASQIDKDPTVVLDHPTMGSLETSISGAIFHVANHGSYHRGNIGTMLRQMGHTSVLQDYVAYLYNEPKKS</sequence>
<accession>A0A1R0XSM0</accession>
<dbReference type="RefSeq" id="WP_076120375.1">
    <property type="nucleotide sequence ID" value="NZ_MPTC01000019.1"/>
</dbReference>
<dbReference type="InterPro" id="IPR007837">
    <property type="entry name" value="DinB"/>
</dbReference>
<comment type="caution">
    <text evidence="4">The sequence shown here is derived from an EMBL/GenBank/DDBJ whole genome shotgun (WGS) entry which is preliminary data.</text>
</comment>
<feature type="binding site" evidence="3">
    <location>
        <position position="137"/>
    </location>
    <ligand>
        <name>a divalent metal cation</name>
        <dbReference type="ChEBI" id="CHEBI:60240"/>
    </ligand>
</feature>
<dbReference type="Pfam" id="PF05163">
    <property type="entry name" value="DinB"/>
    <property type="match status" value="1"/>
</dbReference>
<feature type="binding site" evidence="3">
    <location>
        <position position="141"/>
    </location>
    <ligand>
        <name>a divalent metal cation</name>
        <dbReference type="ChEBI" id="CHEBI:60240"/>
    </ligand>
</feature>
<feature type="binding site" evidence="3">
    <location>
        <position position="49"/>
    </location>
    <ligand>
        <name>a divalent metal cation</name>
        <dbReference type="ChEBI" id="CHEBI:60240"/>
    </ligand>
</feature>
<organism evidence="4 5">
    <name type="scientific">Paenibacillus odorifer</name>
    <dbReference type="NCBI Taxonomy" id="189426"/>
    <lineage>
        <taxon>Bacteria</taxon>
        <taxon>Bacillati</taxon>
        <taxon>Bacillota</taxon>
        <taxon>Bacilli</taxon>
        <taxon>Bacillales</taxon>
        <taxon>Paenibacillaceae</taxon>
        <taxon>Paenibacillus</taxon>
    </lineage>
</organism>
<dbReference type="InterPro" id="IPR034660">
    <property type="entry name" value="DinB/YfiT-like"/>
</dbReference>
<evidence type="ECO:0000256" key="2">
    <source>
        <dbReference type="ARBA" id="ARBA00022723"/>
    </source>
</evidence>
<dbReference type="Proteomes" id="UP000187439">
    <property type="component" value="Unassembled WGS sequence"/>
</dbReference>
<dbReference type="PANTHER" id="PTHR37302:SF1">
    <property type="entry name" value="PROTEIN DINB"/>
    <property type="match status" value="1"/>
</dbReference>
<evidence type="ECO:0000256" key="3">
    <source>
        <dbReference type="PIRSR" id="PIRSR607837-1"/>
    </source>
</evidence>
<reference evidence="4 5" key="1">
    <citation type="submission" date="2016-10" db="EMBL/GenBank/DDBJ databases">
        <title>Paenibacillus species isolates.</title>
        <authorList>
            <person name="Beno S.M."/>
        </authorList>
    </citation>
    <scope>NUCLEOTIDE SEQUENCE [LARGE SCALE GENOMIC DNA]</scope>
    <source>
        <strain evidence="4 5">FSL H7-0710</strain>
    </source>
</reference>
<proteinExistence type="inferred from homology"/>
<evidence type="ECO:0000256" key="1">
    <source>
        <dbReference type="ARBA" id="ARBA00008635"/>
    </source>
</evidence>
<evidence type="ECO:0000313" key="4">
    <source>
        <dbReference type="EMBL" id="OMD38141.1"/>
    </source>
</evidence>
<dbReference type="GO" id="GO:0046872">
    <property type="term" value="F:metal ion binding"/>
    <property type="evidence" value="ECO:0007669"/>
    <property type="project" value="UniProtKB-KW"/>
</dbReference>
<gene>
    <name evidence="4" type="ORF">BSK52_19845</name>
</gene>
<dbReference type="PANTHER" id="PTHR37302">
    <property type="entry name" value="SLR1116 PROTEIN"/>
    <property type="match status" value="1"/>
</dbReference>
<comment type="similarity">
    <text evidence="1">Belongs to the DinB family.</text>
</comment>
<protein>
    <submittedName>
        <fullName evidence="4">Damage-inducible protein DinB</fullName>
    </submittedName>
</protein>
<dbReference type="EMBL" id="MPTC01000019">
    <property type="protein sequence ID" value="OMD38141.1"/>
    <property type="molecule type" value="Genomic_DNA"/>
</dbReference>
<name>A0A1R0XSM0_9BACL</name>